<evidence type="ECO:0000259" key="3">
    <source>
        <dbReference type="Pfam" id="PF20153"/>
    </source>
</evidence>
<proteinExistence type="predicted"/>
<gene>
    <name evidence="4" type="ORF">SISSUDRAFT_1038075</name>
</gene>
<evidence type="ECO:0000256" key="1">
    <source>
        <dbReference type="SAM" id="MobiDB-lite"/>
    </source>
</evidence>
<sequence>MQESSGNSADQRDDSREAILGLLRTQKEIMLRQEALLTQMRDKFDNIAFTNPAPREATHPESNLPSPSTERTLSYSSVSPVSPQDKVPSDTTNALKDASPGSQQGKKVIRREIDDDLGWSAILPVALKRIRQKVKSWKDSLDTTLLFIALFSAIVTAFLLPTLSALSPAPGQNTDQLLQNLIEFIAQTASLNGLTTPAVTQIAPFVPADSDEIAVALWYSSLIFSILECSEYS</sequence>
<accession>A0A165X927</accession>
<feature type="compositionally biased region" description="Polar residues" evidence="1">
    <location>
        <begin position="89"/>
        <end position="105"/>
    </location>
</feature>
<feature type="transmembrane region" description="Helical" evidence="2">
    <location>
        <begin position="145"/>
        <end position="166"/>
    </location>
</feature>
<evidence type="ECO:0000313" key="5">
    <source>
        <dbReference type="Proteomes" id="UP000076798"/>
    </source>
</evidence>
<feature type="compositionally biased region" description="Polar residues" evidence="1">
    <location>
        <begin position="60"/>
        <end position="82"/>
    </location>
</feature>
<keyword evidence="2" id="KW-0812">Transmembrane</keyword>
<dbReference type="EMBL" id="KV428419">
    <property type="protein sequence ID" value="KZT31953.1"/>
    <property type="molecule type" value="Genomic_DNA"/>
</dbReference>
<feature type="domain" description="DUF6535" evidence="3">
    <location>
        <begin position="119"/>
        <end position="227"/>
    </location>
</feature>
<dbReference type="Proteomes" id="UP000076798">
    <property type="component" value="Unassembled WGS sequence"/>
</dbReference>
<dbReference type="AlphaFoldDB" id="A0A165X927"/>
<dbReference type="Pfam" id="PF20153">
    <property type="entry name" value="DUF6535"/>
    <property type="match status" value="1"/>
</dbReference>
<dbReference type="InterPro" id="IPR045338">
    <property type="entry name" value="DUF6535"/>
</dbReference>
<name>A0A165X927_9AGAM</name>
<reference evidence="4 5" key="1">
    <citation type="journal article" date="2016" name="Mol. Biol. Evol.">
        <title>Comparative Genomics of Early-Diverging Mushroom-Forming Fungi Provides Insights into the Origins of Lignocellulose Decay Capabilities.</title>
        <authorList>
            <person name="Nagy L.G."/>
            <person name="Riley R."/>
            <person name="Tritt A."/>
            <person name="Adam C."/>
            <person name="Daum C."/>
            <person name="Floudas D."/>
            <person name="Sun H."/>
            <person name="Yadav J.S."/>
            <person name="Pangilinan J."/>
            <person name="Larsson K.H."/>
            <person name="Matsuura K."/>
            <person name="Barry K."/>
            <person name="Labutti K."/>
            <person name="Kuo R."/>
            <person name="Ohm R.A."/>
            <person name="Bhattacharya S.S."/>
            <person name="Shirouzu T."/>
            <person name="Yoshinaga Y."/>
            <person name="Martin F.M."/>
            <person name="Grigoriev I.V."/>
            <person name="Hibbett D.S."/>
        </authorList>
    </citation>
    <scope>NUCLEOTIDE SEQUENCE [LARGE SCALE GENOMIC DNA]</scope>
    <source>
        <strain evidence="4 5">HHB10207 ss-3</strain>
    </source>
</reference>
<evidence type="ECO:0000313" key="4">
    <source>
        <dbReference type="EMBL" id="KZT31953.1"/>
    </source>
</evidence>
<keyword evidence="5" id="KW-1185">Reference proteome</keyword>
<protein>
    <recommendedName>
        <fullName evidence="3">DUF6535 domain-containing protein</fullName>
    </recommendedName>
</protein>
<feature type="region of interest" description="Disordered" evidence="1">
    <location>
        <begin position="50"/>
        <end position="106"/>
    </location>
</feature>
<keyword evidence="2" id="KW-0472">Membrane</keyword>
<evidence type="ECO:0000256" key="2">
    <source>
        <dbReference type="SAM" id="Phobius"/>
    </source>
</evidence>
<organism evidence="4 5">
    <name type="scientific">Sistotremastrum suecicum HHB10207 ss-3</name>
    <dbReference type="NCBI Taxonomy" id="1314776"/>
    <lineage>
        <taxon>Eukaryota</taxon>
        <taxon>Fungi</taxon>
        <taxon>Dikarya</taxon>
        <taxon>Basidiomycota</taxon>
        <taxon>Agaricomycotina</taxon>
        <taxon>Agaricomycetes</taxon>
        <taxon>Sistotremastrales</taxon>
        <taxon>Sistotremastraceae</taxon>
        <taxon>Sistotremastrum</taxon>
    </lineage>
</organism>
<keyword evidence="2" id="KW-1133">Transmembrane helix</keyword>
<dbReference type="OrthoDB" id="3221808at2759"/>